<organism evidence="1 2">
    <name type="scientific">Intestinibacter bartlettii</name>
    <dbReference type="NCBI Taxonomy" id="261299"/>
    <lineage>
        <taxon>Bacteria</taxon>
        <taxon>Bacillati</taxon>
        <taxon>Bacillota</taxon>
        <taxon>Clostridia</taxon>
        <taxon>Peptostreptococcales</taxon>
        <taxon>Peptostreptococcaceae</taxon>
        <taxon>Intestinibacter</taxon>
    </lineage>
</organism>
<proteinExistence type="predicted"/>
<dbReference type="EMBL" id="JAHLOQ010000028">
    <property type="protein sequence ID" value="MBU5336784.1"/>
    <property type="molecule type" value="Genomic_DNA"/>
</dbReference>
<evidence type="ECO:0000313" key="1">
    <source>
        <dbReference type="EMBL" id="MBU5336784.1"/>
    </source>
</evidence>
<gene>
    <name evidence="1" type="ORF">KQI20_10070</name>
</gene>
<dbReference type="Proteomes" id="UP001196301">
    <property type="component" value="Unassembled WGS sequence"/>
</dbReference>
<name>A0ABS6DYD2_9FIRM</name>
<comment type="caution">
    <text evidence="1">The sequence shown here is derived from an EMBL/GenBank/DDBJ whole genome shotgun (WGS) entry which is preliminary data.</text>
</comment>
<reference evidence="1 2" key="1">
    <citation type="submission" date="2021-06" db="EMBL/GenBank/DDBJ databases">
        <authorList>
            <person name="Sun Q."/>
            <person name="Li D."/>
        </authorList>
    </citation>
    <scope>NUCLEOTIDE SEQUENCE [LARGE SCALE GENOMIC DNA]</scope>
    <source>
        <strain evidence="1 2">N19</strain>
    </source>
</reference>
<keyword evidence="2" id="KW-1185">Reference proteome</keyword>
<dbReference type="RefSeq" id="WP_216570527.1">
    <property type="nucleotide sequence ID" value="NZ_JAHLOQ010000028.1"/>
</dbReference>
<accession>A0ABS6DYD2</accession>
<evidence type="ECO:0000313" key="2">
    <source>
        <dbReference type="Proteomes" id="UP001196301"/>
    </source>
</evidence>
<protein>
    <submittedName>
        <fullName evidence="1">Aspartate/glutamate racemase family protein</fullName>
    </submittedName>
</protein>
<sequence length="222" mass="24850">MKNKKIAVIAGTPVDTQMGVDFLKSKGLDAFSYPVSQNPRKQLLFQTLPTEERKDSILKLISRIKDDGMDAIFVYCNSLSATIDFHELATLANIYIVTPLDVYEFLANKYNHLGLICANNQATGGIEKIIVNKNPKCTVVGIGSMTLVDNVEAKKHPIKIIQDNHLEDILEFFEGINVEALILGCTHFPYFEEELKSLTILNVINPAEKMYDFLCDSFNSSI</sequence>